<evidence type="ECO:0000313" key="2">
    <source>
        <dbReference type="Proteomes" id="UP001152876"/>
    </source>
</evidence>
<sequence length="121" mass="14384">MEPTMFFKLPWFNSHKARRDEKYHDTQVLEMDFLVDEFHDAMADIQDPMRTRLHAALISCENPKDLWFLRGKLFNLISKHHCEFVANERVARLDQKLRFFVGHHPDHSPEELPSGPMALMH</sequence>
<gene>
    <name evidence="1" type="ORF">H010_03167</name>
</gene>
<keyword evidence="2" id="KW-1185">Reference proteome</keyword>
<evidence type="ECO:0000313" key="1">
    <source>
        <dbReference type="EMBL" id="MDG5974234.1"/>
    </source>
</evidence>
<accession>A0A9X4NPI5</accession>
<dbReference type="Proteomes" id="UP001152876">
    <property type="component" value="Unassembled WGS sequence"/>
</dbReference>
<comment type="caution">
    <text evidence="1">The sequence shown here is derived from an EMBL/GenBank/DDBJ whole genome shotgun (WGS) entry which is preliminary data.</text>
</comment>
<name>A0A9X4NPI5_9BURK</name>
<reference evidence="1" key="1">
    <citation type="submission" date="2013-01" db="EMBL/GenBank/DDBJ databases">
        <title>Genome draft of Hydrogenophaga taeniospiralis 2K1.</title>
        <authorList>
            <person name="Gomila M."/>
            <person name="Lalucat J."/>
        </authorList>
    </citation>
    <scope>NUCLEOTIDE SEQUENCE</scope>
    <source>
        <strain evidence="1">CCUG 15921</strain>
    </source>
</reference>
<dbReference type="EMBL" id="AOGK01000002">
    <property type="protein sequence ID" value="MDG5974234.1"/>
    <property type="molecule type" value="Genomic_DNA"/>
</dbReference>
<protein>
    <submittedName>
        <fullName evidence="1">Uncharacterized protein</fullName>
    </submittedName>
</protein>
<dbReference type="AlphaFoldDB" id="A0A9X4NPI5"/>
<organism evidence="1 2">
    <name type="scientific">Hydrogenophaga taeniospiralis CCUG 15921</name>
    <dbReference type="NCBI Taxonomy" id="1281780"/>
    <lineage>
        <taxon>Bacteria</taxon>
        <taxon>Pseudomonadati</taxon>
        <taxon>Pseudomonadota</taxon>
        <taxon>Betaproteobacteria</taxon>
        <taxon>Burkholderiales</taxon>
        <taxon>Comamonadaceae</taxon>
        <taxon>Hydrogenophaga</taxon>
    </lineage>
</organism>
<proteinExistence type="predicted"/>